<feature type="region of interest" description="Disordered" evidence="1">
    <location>
        <begin position="14"/>
        <end position="146"/>
    </location>
</feature>
<dbReference type="AlphaFoldDB" id="A0AAW0DAV4"/>
<evidence type="ECO:0000256" key="1">
    <source>
        <dbReference type="SAM" id="MobiDB-lite"/>
    </source>
</evidence>
<name>A0AAW0DAV4_9AGAR</name>
<feature type="compositionally biased region" description="Basic and acidic residues" evidence="1">
    <location>
        <begin position="71"/>
        <end position="87"/>
    </location>
</feature>
<evidence type="ECO:0000313" key="3">
    <source>
        <dbReference type="Proteomes" id="UP001362999"/>
    </source>
</evidence>
<dbReference type="Proteomes" id="UP001362999">
    <property type="component" value="Unassembled WGS sequence"/>
</dbReference>
<organism evidence="2 3">
    <name type="scientific">Favolaschia claudopus</name>
    <dbReference type="NCBI Taxonomy" id="2862362"/>
    <lineage>
        <taxon>Eukaryota</taxon>
        <taxon>Fungi</taxon>
        <taxon>Dikarya</taxon>
        <taxon>Basidiomycota</taxon>
        <taxon>Agaricomycotina</taxon>
        <taxon>Agaricomycetes</taxon>
        <taxon>Agaricomycetidae</taxon>
        <taxon>Agaricales</taxon>
        <taxon>Marasmiineae</taxon>
        <taxon>Mycenaceae</taxon>
        <taxon>Favolaschia</taxon>
    </lineage>
</organism>
<comment type="caution">
    <text evidence="2">The sequence shown here is derived from an EMBL/GenBank/DDBJ whole genome shotgun (WGS) entry which is preliminary data.</text>
</comment>
<accession>A0AAW0DAV4</accession>
<feature type="compositionally biased region" description="Low complexity" evidence="1">
    <location>
        <begin position="26"/>
        <end position="42"/>
    </location>
</feature>
<feature type="region of interest" description="Disordered" evidence="1">
    <location>
        <begin position="158"/>
        <end position="230"/>
    </location>
</feature>
<sequence length="324" mass="33908">MALEMEFARELTAGFGGLNADDENSSSDSSFVEGEVAAGVAEQEVDREPALGRNTSRRLSVQQRVVEPQPQEEKLVSREEEEREKPQEQGGGQLRPALIPRRTTSLSALREAAGVAEASSPRSPMRAAGTLPSPVRPMQGLPSPAGIGAAIALPLTFAPSGAGRAGRTPSSSRGGSVSRTHSRAPSEGGIPEVDEDEGEGEDEGFVASPVGEEAAYSNSHSSSSSYDFDVEVDDEEKKIQMEREMQKRQRRRFRKSSLVGDVLRFAPGSPNADAVVGALGSAAVVDGATQSNVGGAEEGQGLETVELELSGEDVEVMGGMGGEG</sequence>
<evidence type="ECO:0000313" key="2">
    <source>
        <dbReference type="EMBL" id="KAK7048572.1"/>
    </source>
</evidence>
<proteinExistence type="predicted"/>
<reference evidence="2 3" key="1">
    <citation type="journal article" date="2024" name="J Genomics">
        <title>Draft genome sequencing and assembly of Favolaschia claudopus CIRM-BRFM 2984 isolated from oak limbs.</title>
        <authorList>
            <person name="Navarro D."/>
            <person name="Drula E."/>
            <person name="Chaduli D."/>
            <person name="Cazenave R."/>
            <person name="Ahrendt S."/>
            <person name="Wang J."/>
            <person name="Lipzen A."/>
            <person name="Daum C."/>
            <person name="Barry K."/>
            <person name="Grigoriev I.V."/>
            <person name="Favel A."/>
            <person name="Rosso M.N."/>
            <person name="Martin F."/>
        </authorList>
    </citation>
    <scope>NUCLEOTIDE SEQUENCE [LARGE SCALE GENOMIC DNA]</scope>
    <source>
        <strain evidence="2 3">CIRM-BRFM 2984</strain>
    </source>
</reference>
<keyword evidence="3" id="KW-1185">Reference proteome</keyword>
<dbReference type="EMBL" id="JAWWNJ010000009">
    <property type="protein sequence ID" value="KAK7048572.1"/>
    <property type="molecule type" value="Genomic_DNA"/>
</dbReference>
<feature type="compositionally biased region" description="Acidic residues" evidence="1">
    <location>
        <begin position="192"/>
        <end position="204"/>
    </location>
</feature>
<protein>
    <submittedName>
        <fullName evidence="2">Uncharacterized protein</fullName>
    </submittedName>
</protein>
<feature type="compositionally biased region" description="Polar residues" evidence="1">
    <location>
        <begin position="168"/>
        <end position="179"/>
    </location>
</feature>
<gene>
    <name evidence="2" type="ORF">R3P38DRAFT_1871079</name>
</gene>